<dbReference type="InterPro" id="IPR025660">
    <property type="entry name" value="Pept_his_AS"/>
</dbReference>
<dbReference type="Gene3D" id="3.90.70.10">
    <property type="entry name" value="Cysteine proteinases"/>
    <property type="match status" value="1"/>
</dbReference>
<dbReference type="SMART" id="SM00645">
    <property type="entry name" value="Pept_C1"/>
    <property type="match status" value="1"/>
</dbReference>
<keyword evidence="2" id="KW-0732">Signal</keyword>
<dbReference type="InterPro" id="IPR013128">
    <property type="entry name" value="Peptidase_C1A"/>
</dbReference>
<dbReference type="InterPro" id="IPR038765">
    <property type="entry name" value="Papain-like_cys_pep_sf"/>
</dbReference>
<dbReference type="GO" id="GO:0008234">
    <property type="term" value="F:cysteine-type peptidase activity"/>
    <property type="evidence" value="ECO:0007669"/>
    <property type="project" value="InterPro"/>
</dbReference>
<evidence type="ECO:0000313" key="4">
    <source>
        <dbReference type="EMBL" id="CAJ0569591.1"/>
    </source>
</evidence>
<keyword evidence="5" id="KW-1185">Reference proteome</keyword>
<dbReference type="GO" id="GO:0006508">
    <property type="term" value="P:proteolysis"/>
    <property type="evidence" value="ECO:0007669"/>
    <property type="project" value="InterPro"/>
</dbReference>
<evidence type="ECO:0000259" key="3">
    <source>
        <dbReference type="SMART" id="SM00645"/>
    </source>
</evidence>
<dbReference type="SUPFAM" id="SSF54001">
    <property type="entry name" value="Cysteine proteinases"/>
    <property type="match status" value="1"/>
</dbReference>
<proteinExistence type="inferred from homology"/>
<protein>
    <recommendedName>
        <fullName evidence="3">Peptidase C1A papain C-terminal domain-containing protein</fullName>
    </recommendedName>
</protein>
<dbReference type="InterPro" id="IPR000668">
    <property type="entry name" value="Peptidase_C1A_C"/>
</dbReference>
<comment type="similarity">
    <text evidence="1">Belongs to the peptidase C1 family.</text>
</comment>
<evidence type="ECO:0000313" key="5">
    <source>
        <dbReference type="Proteomes" id="UP001177023"/>
    </source>
</evidence>
<evidence type="ECO:0000256" key="2">
    <source>
        <dbReference type="SAM" id="SignalP"/>
    </source>
</evidence>
<dbReference type="EMBL" id="CATQJA010002073">
    <property type="protein sequence ID" value="CAJ0569591.1"/>
    <property type="molecule type" value="Genomic_DNA"/>
</dbReference>
<accession>A0AA36FVU7</accession>
<feature type="non-terminal residue" evidence="4">
    <location>
        <position position="1"/>
    </location>
</feature>
<dbReference type="Proteomes" id="UP001177023">
    <property type="component" value="Unassembled WGS sequence"/>
</dbReference>
<dbReference type="Pfam" id="PF00112">
    <property type="entry name" value="Peptidase_C1"/>
    <property type="match status" value="1"/>
</dbReference>
<feature type="signal peptide" evidence="2">
    <location>
        <begin position="1"/>
        <end position="18"/>
    </location>
</feature>
<organism evidence="4 5">
    <name type="scientific">Mesorhabditis spiculigera</name>
    <dbReference type="NCBI Taxonomy" id="96644"/>
    <lineage>
        <taxon>Eukaryota</taxon>
        <taxon>Metazoa</taxon>
        <taxon>Ecdysozoa</taxon>
        <taxon>Nematoda</taxon>
        <taxon>Chromadorea</taxon>
        <taxon>Rhabditida</taxon>
        <taxon>Rhabditina</taxon>
        <taxon>Rhabditomorpha</taxon>
        <taxon>Rhabditoidea</taxon>
        <taxon>Rhabditidae</taxon>
        <taxon>Mesorhabditinae</taxon>
        <taxon>Mesorhabditis</taxon>
    </lineage>
</organism>
<comment type="caution">
    <text evidence="4">The sequence shown here is derived from an EMBL/GenBank/DDBJ whole genome shotgun (WGS) entry which is preliminary data.</text>
</comment>
<reference evidence="4" key="1">
    <citation type="submission" date="2023-06" db="EMBL/GenBank/DDBJ databases">
        <authorList>
            <person name="Delattre M."/>
        </authorList>
    </citation>
    <scope>NUCLEOTIDE SEQUENCE</scope>
    <source>
        <strain evidence="4">AF72</strain>
    </source>
</reference>
<dbReference type="PROSITE" id="PS00639">
    <property type="entry name" value="THIOL_PROTEASE_HIS"/>
    <property type="match status" value="1"/>
</dbReference>
<feature type="domain" description="Peptidase C1A papain C-terminal" evidence="3">
    <location>
        <begin position="128"/>
        <end position="344"/>
    </location>
</feature>
<dbReference type="Pfam" id="PF08246">
    <property type="entry name" value="Inhibitor_I29"/>
    <property type="match status" value="1"/>
</dbReference>
<feature type="chain" id="PRO_5041283541" description="Peptidase C1A papain C-terminal domain-containing protein" evidence="2">
    <location>
        <begin position="19"/>
        <end position="348"/>
    </location>
</feature>
<dbReference type="AlphaFoldDB" id="A0AA36FVU7"/>
<name>A0AA36FVU7_9BILA</name>
<dbReference type="PRINTS" id="PR00705">
    <property type="entry name" value="PAPAIN"/>
</dbReference>
<evidence type="ECO:0000256" key="1">
    <source>
        <dbReference type="ARBA" id="ARBA00008455"/>
    </source>
</evidence>
<dbReference type="PANTHER" id="PTHR12411">
    <property type="entry name" value="CYSTEINE PROTEASE FAMILY C1-RELATED"/>
    <property type="match status" value="1"/>
</dbReference>
<dbReference type="InterPro" id="IPR013201">
    <property type="entry name" value="Prot_inhib_I29"/>
</dbReference>
<sequence>MSRLVLLALFGLAAWVSAGPLSKLDVDGLLDDGAAEKFNQFKSRFGRKCVDGSADCKNRKRNFARNWKYIVEKNKTCDGYELGLTDRMDMSLEDKKKFLLGPHFQPVVDASIPEVHPDDAPRRRKRAVGATEDYRQYDLVNPIRSQGDCNSCWAFASVAAIEIQSNWVNGKYGTNMRKFSDQHVLDCTSQGDCISGGWPSDAIKRVNTSGVALLSSFPYKAVKSSSCPTASVFRPVTGQTTLTSNAAGTRDFIWNTGPVVACFNICDDINYYTNGIYTRNCKTTDSDYQGGHAITLIGYGTENGVDYWLARNQWGKQLGMSGYFKIKRGSNTANIENYHTVGPICGTI</sequence>
<dbReference type="CDD" id="cd02248">
    <property type="entry name" value="Peptidase_C1A"/>
    <property type="match status" value="1"/>
</dbReference>
<dbReference type="InterPro" id="IPR039417">
    <property type="entry name" value="Peptidase_C1A_papain-like"/>
</dbReference>
<gene>
    <name evidence="4" type="ORF">MSPICULIGERA_LOCUS8066</name>
</gene>